<organism evidence="1 2">
    <name type="scientific">Oryzicola mucosus</name>
    <dbReference type="NCBI Taxonomy" id="2767425"/>
    <lineage>
        <taxon>Bacteria</taxon>
        <taxon>Pseudomonadati</taxon>
        <taxon>Pseudomonadota</taxon>
        <taxon>Alphaproteobacteria</taxon>
        <taxon>Hyphomicrobiales</taxon>
        <taxon>Phyllobacteriaceae</taxon>
        <taxon>Oryzicola</taxon>
    </lineage>
</organism>
<evidence type="ECO:0000313" key="2">
    <source>
        <dbReference type="Proteomes" id="UP000643405"/>
    </source>
</evidence>
<reference evidence="1" key="1">
    <citation type="submission" date="2020-09" db="EMBL/GenBank/DDBJ databases">
        <title>Genome seq and assembly of Tianweitania sp.</title>
        <authorList>
            <person name="Chhetri G."/>
        </authorList>
    </citation>
    <scope>NUCLEOTIDE SEQUENCE</scope>
    <source>
        <strain evidence="1">Rool2</strain>
    </source>
</reference>
<dbReference type="Proteomes" id="UP000643405">
    <property type="component" value="Unassembled WGS sequence"/>
</dbReference>
<dbReference type="AlphaFoldDB" id="A0A8J6U5M9"/>
<proteinExistence type="predicted"/>
<keyword evidence="2" id="KW-1185">Reference proteome</keyword>
<gene>
    <name evidence="1" type="ORF">ICI42_18135</name>
</gene>
<dbReference type="InterPro" id="IPR003772">
    <property type="entry name" value="YceD"/>
</dbReference>
<dbReference type="RefSeq" id="WP_188166016.1">
    <property type="nucleotide sequence ID" value="NZ_JACVVX010000006.1"/>
</dbReference>
<comment type="caution">
    <text evidence="1">The sequence shown here is derived from an EMBL/GenBank/DDBJ whole genome shotgun (WGS) entry which is preliminary data.</text>
</comment>
<sequence length="184" mass="20263">MNQDETQSPISFPVNVARLPHKGMPVVIDANEKQRAALAGLHELLSVESLHADVHVTSWKRNGVRVSGFVRARITQACIVTLDPIEARIDEPVESVFLPEDSKLGRQGFNEGGEILLDADGPDSPEVFSGDVIDVGALVEEFFGLAIDPYPRKPGISAEFSDGEVEEKEETEFQKKLRDLSRKL</sequence>
<dbReference type="EMBL" id="JACVVX010000006">
    <property type="protein sequence ID" value="MBD0416575.1"/>
    <property type="molecule type" value="Genomic_DNA"/>
</dbReference>
<protein>
    <submittedName>
        <fullName evidence="1">DUF177 domain-containing protein</fullName>
    </submittedName>
</protein>
<evidence type="ECO:0000313" key="1">
    <source>
        <dbReference type="EMBL" id="MBD0416575.1"/>
    </source>
</evidence>
<dbReference type="Pfam" id="PF02620">
    <property type="entry name" value="YceD"/>
    <property type="match status" value="1"/>
</dbReference>
<name>A0A8J6U5M9_9HYPH</name>
<accession>A0A8J6U5M9</accession>